<accession>A0ABS4GKD2</accession>
<evidence type="ECO:0000256" key="3">
    <source>
        <dbReference type="ARBA" id="ARBA00013725"/>
    </source>
</evidence>
<evidence type="ECO:0000256" key="7">
    <source>
        <dbReference type="ARBA" id="ARBA00023163"/>
    </source>
</evidence>
<keyword evidence="5 10" id="KW-0808">Transferase</keyword>
<dbReference type="InterPro" id="IPR003716">
    <property type="entry name" value="DNA-dir_RNA_pol_omega"/>
</dbReference>
<dbReference type="Pfam" id="PF01192">
    <property type="entry name" value="RNA_pol_Rpb6"/>
    <property type="match status" value="1"/>
</dbReference>
<keyword evidence="6 10" id="KW-0548">Nucleotidyltransferase</keyword>
<dbReference type="PANTHER" id="PTHR34476:SF1">
    <property type="entry name" value="DNA-DIRECTED RNA POLYMERASE SUBUNIT OMEGA"/>
    <property type="match status" value="1"/>
</dbReference>
<comment type="function">
    <text evidence="10">Promotes RNA polymerase assembly. Latches the N- and C-terminal regions of the beta' subunit thereby facilitating its interaction with the beta and alpha subunits.</text>
</comment>
<comment type="similarity">
    <text evidence="1 10">Belongs to the RNA polymerase subunit omega family.</text>
</comment>
<comment type="caution">
    <text evidence="11">The sequence shown here is derived from an EMBL/GenBank/DDBJ whole genome shotgun (WGS) entry which is preliminary data.</text>
</comment>
<dbReference type="InterPro" id="IPR036161">
    <property type="entry name" value="RPB6/omega-like_sf"/>
</dbReference>
<protein>
    <recommendedName>
        <fullName evidence="3 10">DNA-directed RNA polymerase subunit omega</fullName>
        <shortName evidence="10">RNAP omega subunit</shortName>
        <ecNumber evidence="2 10">2.7.7.6</ecNumber>
    </recommendedName>
    <alternativeName>
        <fullName evidence="10">RNA polymerase omega subunit</fullName>
    </alternativeName>
    <alternativeName>
        <fullName evidence="8 10">Transcriptase subunit omega</fullName>
    </alternativeName>
</protein>
<keyword evidence="12" id="KW-1185">Reference proteome</keyword>
<evidence type="ECO:0000256" key="4">
    <source>
        <dbReference type="ARBA" id="ARBA00022478"/>
    </source>
</evidence>
<dbReference type="SUPFAM" id="SSF63562">
    <property type="entry name" value="RPB6/omega subunit-like"/>
    <property type="match status" value="1"/>
</dbReference>
<sequence>MIYPSIDTLVKKVESKYILVSLAAKRARQLREDEESSKIVKPISKKPVGRALEEIAEGKLQFERPKKVVE</sequence>
<dbReference type="NCBIfam" id="TIGR00690">
    <property type="entry name" value="rpoZ"/>
    <property type="match status" value="1"/>
</dbReference>
<evidence type="ECO:0000313" key="11">
    <source>
        <dbReference type="EMBL" id="MBP1930718.1"/>
    </source>
</evidence>
<evidence type="ECO:0000256" key="5">
    <source>
        <dbReference type="ARBA" id="ARBA00022679"/>
    </source>
</evidence>
<dbReference type="EMBL" id="JAGGKT010000001">
    <property type="protein sequence ID" value="MBP1930718.1"/>
    <property type="molecule type" value="Genomic_DNA"/>
</dbReference>
<comment type="catalytic activity">
    <reaction evidence="9 10">
        <text>RNA(n) + a ribonucleoside 5'-triphosphate = RNA(n+1) + diphosphate</text>
        <dbReference type="Rhea" id="RHEA:21248"/>
        <dbReference type="Rhea" id="RHEA-COMP:14527"/>
        <dbReference type="Rhea" id="RHEA-COMP:17342"/>
        <dbReference type="ChEBI" id="CHEBI:33019"/>
        <dbReference type="ChEBI" id="CHEBI:61557"/>
        <dbReference type="ChEBI" id="CHEBI:140395"/>
        <dbReference type="EC" id="2.7.7.6"/>
    </reaction>
</comment>
<dbReference type="HAMAP" id="MF_00366">
    <property type="entry name" value="RNApol_bact_RpoZ"/>
    <property type="match status" value="1"/>
</dbReference>
<organism evidence="11 12">
    <name type="scientific">Ammoniphilus resinae</name>
    <dbReference type="NCBI Taxonomy" id="861532"/>
    <lineage>
        <taxon>Bacteria</taxon>
        <taxon>Bacillati</taxon>
        <taxon>Bacillota</taxon>
        <taxon>Bacilli</taxon>
        <taxon>Bacillales</taxon>
        <taxon>Paenibacillaceae</taxon>
        <taxon>Aneurinibacillus group</taxon>
        <taxon>Ammoniphilus</taxon>
    </lineage>
</organism>
<dbReference type="Proteomes" id="UP001519343">
    <property type="component" value="Unassembled WGS sequence"/>
</dbReference>
<proteinExistence type="inferred from homology"/>
<evidence type="ECO:0000313" key="12">
    <source>
        <dbReference type="Proteomes" id="UP001519343"/>
    </source>
</evidence>
<dbReference type="SMART" id="SM01409">
    <property type="entry name" value="RNA_pol_Rpb6"/>
    <property type="match status" value="1"/>
</dbReference>
<evidence type="ECO:0000256" key="2">
    <source>
        <dbReference type="ARBA" id="ARBA00012418"/>
    </source>
</evidence>
<evidence type="ECO:0000256" key="1">
    <source>
        <dbReference type="ARBA" id="ARBA00006711"/>
    </source>
</evidence>
<dbReference type="InterPro" id="IPR006110">
    <property type="entry name" value="Pol_omega/Rpo6/RPB6"/>
</dbReference>
<dbReference type="GO" id="GO:0003899">
    <property type="term" value="F:DNA-directed RNA polymerase activity"/>
    <property type="evidence" value="ECO:0007669"/>
    <property type="project" value="UniProtKB-EC"/>
</dbReference>
<name>A0ABS4GKD2_9BACL</name>
<comment type="subunit">
    <text evidence="10">The RNAP catalytic core consists of 2 alpha, 1 beta, 1 beta' and 1 omega subunit. When a sigma factor is associated with the core the holoenzyme is formed, which can initiate transcription.</text>
</comment>
<dbReference type="Gene3D" id="3.90.940.10">
    <property type="match status" value="1"/>
</dbReference>
<dbReference type="GO" id="GO:0000428">
    <property type="term" value="C:DNA-directed RNA polymerase complex"/>
    <property type="evidence" value="ECO:0007669"/>
    <property type="project" value="UniProtKB-KW"/>
</dbReference>
<evidence type="ECO:0000256" key="10">
    <source>
        <dbReference type="HAMAP-Rule" id="MF_00366"/>
    </source>
</evidence>
<evidence type="ECO:0000256" key="6">
    <source>
        <dbReference type="ARBA" id="ARBA00022695"/>
    </source>
</evidence>
<gene>
    <name evidence="10" type="primary">rpoZ</name>
    <name evidence="11" type="ORF">J2Z37_000705</name>
</gene>
<keyword evidence="7 10" id="KW-0804">Transcription</keyword>
<reference evidence="11 12" key="1">
    <citation type="submission" date="2021-03" db="EMBL/GenBank/DDBJ databases">
        <title>Genomic Encyclopedia of Type Strains, Phase IV (KMG-IV): sequencing the most valuable type-strain genomes for metagenomic binning, comparative biology and taxonomic classification.</title>
        <authorList>
            <person name="Goeker M."/>
        </authorList>
    </citation>
    <scope>NUCLEOTIDE SEQUENCE [LARGE SCALE GENOMIC DNA]</scope>
    <source>
        <strain evidence="11 12">DSM 24738</strain>
    </source>
</reference>
<dbReference type="RefSeq" id="WP_209808793.1">
    <property type="nucleotide sequence ID" value="NZ_JAGGKT010000001.1"/>
</dbReference>
<evidence type="ECO:0000256" key="9">
    <source>
        <dbReference type="ARBA" id="ARBA00048552"/>
    </source>
</evidence>
<dbReference type="EC" id="2.7.7.6" evidence="2 10"/>
<dbReference type="PANTHER" id="PTHR34476">
    <property type="entry name" value="DNA-DIRECTED RNA POLYMERASE SUBUNIT OMEGA"/>
    <property type="match status" value="1"/>
</dbReference>
<keyword evidence="4 10" id="KW-0240">DNA-directed RNA polymerase</keyword>
<evidence type="ECO:0000256" key="8">
    <source>
        <dbReference type="ARBA" id="ARBA00029924"/>
    </source>
</evidence>